<feature type="transmembrane region" description="Helical" evidence="8">
    <location>
        <begin position="359"/>
        <end position="383"/>
    </location>
</feature>
<dbReference type="InterPro" id="IPR018227">
    <property type="entry name" value="Amino_acid_transport_2"/>
</dbReference>
<evidence type="ECO:0008006" key="11">
    <source>
        <dbReference type="Google" id="ProtNLM"/>
    </source>
</evidence>
<evidence type="ECO:0000256" key="4">
    <source>
        <dbReference type="ARBA" id="ARBA00022519"/>
    </source>
</evidence>
<evidence type="ECO:0000256" key="1">
    <source>
        <dbReference type="ARBA" id="ARBA00004429"/>
    </source>
</evidence>
<sequence>MFYKGGISMKNSSQEEMMASKAGLTVDEWRKETKFDSVDRGWVIMSIGMAIGAGIVYLPVKVGIVGIWTFLISVIIAYPAIYLFQKLFINTLAESKECVDYPTVITNYLGKNWGFFLGILYFLMLVIWVFIYSTSVVNDSASFLQTFGVTKGVLSDNPFYSLAVICILVLISSLSEKLLFKISGPLVIIKLAVIVLLGIVMIRFWNLSNLGAFPPLGYLIKQTIVLLPFTLTSIIFIQSLSPMVISYRAHNKNIEVARYKASRAMKIAFLTLFAAVLFYAFSFSFSIDHAQAVEANKENISALAIAAKGMSGNTVKVAALTMSILAVVTAFFSNFQGFREACQGIAVNVLKRFMPESRINMKVLHVGILIFAILITWLVAVINAPILNYTSYCSPIFGIIGCLLPTYLVYKVPALHHLKSPSFILIILTGILLVISPFLAV</sequence>
<dbReference type="GO" id="GO:0005886">
    <property type="term" value="C:plasma membrane"/>
    <property type="evidence" value="ECO:0007669"/>
    <property type="project" value="UniProtKB-SubCell"/>
</dbReference>
<dbReference type="EMBL" id="AZGE01000004">
    <property type="protein sequence ID" value="KRM16271.1"/>
    <property type="molecule type" value="Genomic_DNA"/>
</dbReference>
<reference evidence="9 10" key="1">
    <citation type="journal article" date="2015" name="Genome Announc.">
        <title>Expanding the biotechnology potential of lactobacilli through comparative genomics of 213 strains and associated genera.</title>
        <authorList>
            <person name="Sun Z."/>
            <person name="Harris H.M."/>
            <person name="McCann A."/>
            <person name="Guo C."/>
            <person name="Argimon S."/>
            <person name="Zhang W."/>
            <person name="Yang X."/>
            <person name="Jeffery I.B."/>
            <person name="Cooney J.C."/>
            <person name="Kagawa T.F."/>
            <person name="Liu W."/>
            <person name="Song Y."/>
            <person name="Salvetti E."/>
            <person name="Wrobel A."/>
            <person name="Rasinkangas P."/>
            <person name="Parkhill J."/>
            <person name="Rea M.C."/>
            <person name="O'Sullivan O."/>
            <person name="Ritari J."/>
            <person name="Douillard F.P."/>
            <person name="Paul Ross R."/>
            <person name="Yang R."/>
            <person name="Briner A.E."/>
            <person name="Felis G.E."/>
            <person name="de Vos W.M."/>
            <person name="Barrangou R."/>
            <person name="Klaenhammer T.R."/>
            <person name="Caufield P.W."/>
            <person name="Cui Y."/>
            <person name="Zhang H."/>
            <person name="O'Toole P.W."/>
        </authorList>
    </citation>
    <scope>NUCLEOTIDE SEQUENCE [LARGE SCALE GENOMIC DNA]</scope>
    <source>
        <strain evidence="9 10">DSM 4864</strain>
    </source>
</reference>
<feature type="transmembrane region" description="Helical" evidence="8">
    <location>
        <begin position="389"/>
        <end position="410"/>
    </location>
</feature>
<gene>
    <name evidence="9" type="ORF">FC49_GL001388</name>
</gene>
<feature type="transmembrane region" description="Helical" evidence="8">
    <location>
        <begin position="317"/>
        <end position="338"/>
    </location>
</feature>
<proteinExistence type="predicted"/>
<comment type="caution">
    <text evidence="9">The sequence shown here is derived from an EMBL/GenBank/DDBJ whole genome shotgun (WGS) entry which is preliminary data.</text>
</comment>
<keyword evidence="5 8" id="KW-0812">Transmembrane</keyword>
<keyword evidence="7 8" id="KW-0472">Membrane</keyword>
<protein>
    <recommendedName>
        <fullName evidence="11">Serine transporter</fullName>
    </recommendedName>
</protein>
<feature type="transmembrane region" description="Helical" evidence="8">
    <location>
        <begin position="115"/>
        <end position="137"/>
    </location>
</feature>
<feature type="transmembrane region" description="Helical" evidence="8">
    <location>
        <begin position="267"/>
        <end position="287"/>
    </location>
</feature>
<dbReference type="PANTHER" id="PTHR35334:SF4">
    <property type="entry name" value="SERINE TRANSPORTER-RELATED"/>
    <property type="match status" value="1"/>
</dbReference>
<evidence type="ECO:0000256" key="5">
    <source>
        <dbReference type="ARBA" id="ARBA00022692"/>
    </source>
</evidence>
<accession>A0A0R1WES9</accession>
<keyword evidence="6 8" id="KW-1133">Transmembrane helix</keyword>
<name>A0A0R1WES9_9LACO</name>
<evidence type="ECO:0000313" key="10">
    <source>
        <dbReference type="Proteomes" id="UP000050973"/>
    </source>
</evidence>
<feature type="transmembrane region" description="Helical" evidence="8">
    <location>
        <begin position="422"/>
        <end position="440"/>
    </location>
</feature>
<evidence type="ECO:0000313" key="9">
    <source>
        <dbReference type="EMBL" id="KRM16271.1"/>
    </source>
</evidence>
<dbReference type="Gene3D" id="1.20.1740.10">
    <property type="entry name" value="Amino acid/polyamine transporter I"/>
    <property type="match status" value="1"/>
</dbReference>
<evidence type="ECO:0000256" key="7">
    <source>
        <dbReference type="ARBA" id="ARBA00023136"/>
    </source>
</evidence>
<dbReference type="PANTHER" id="PTHR35334">
    <property type="entry name" value="SERINE TRANSPORTER"/>
    <property type="match status" value="1"/>
</dbReference>
<evidence type="ECO:0000256" key="2">
    <source>
        <dbReference type="ARBA" id="ARBA00022448"/>
    </source>
</evidence>
<dbReference type="PATRIC" id="fig|1423779.3.peg.1427"/>
<dbReference type="GO" id="GO:0003333">
    <property type="term" value="P:amino acid transmembrane transport"/>
    <property type="evidence" value="ECO:0007669"/>
    <property type="project" value="InterPro"/>
</dbReference>
<feature type="transmembrane region" description="Helical" evidence="8">
    <location>
        <begin position="225"/>
        <end position="247"/>
    </location>
</feature>
<evidence type="ECO:0000256" key="3">
    <source>
        <dbReference type="ARBA" id="ARBA00022475"/>
    </source>
</evidence>
<evidence type="ECO:0000256" key="8">
    <source>
        <dbReference type="SAM" id="Phobius"/>
    </source>
</evidence>
<keyword evidence="3" id="KW-1003">Cell membrane</keyword>
<feature type="transmembrane region" description="Helical" evidence="8">
    <location>
        <begin position="187"/>
        <end position="205"/>
    </location>
</feature>
<evidence type="ECO:0000256" key="6">
    <source>
        <dbReference type="ARBA" id="ARBA00022989"/>
    </source>
</evidence>
<comment type="subcellular location">
    <subcellularLocation>
        <location evidence="1">Cell inner membrane</location>
        <topology evidence="1">Multi-pass membrane protein</topology>
    </subcellularLocation>
</comment>
<feature type="transmembrane region" description="Helical" evidence="8">
    <location>
        <begin position="64"/>
        <end position="84"/>
    </location>
</feature>
<dbReference type="AlphaFoldDB" id="A0A0R1WES9"/>
<keyword evidence="2" id="KW-0813">Transport</keyword>
<organism evidence="9 10">
    <name type="scientific">Limosilactobacillus oris DSM 4864</name>
    <dbReference type="NCBI Taxonomy" id="1423779"/>
    <lineage>
        <taxon>Bacteria</taxon>
        <taxon>Bacillati</taxon>
        <taxon>Bacillota</taxon>
        <taxon>Bacilli</taxon>
        <taxon>Lactobacillales</taxon>
        <taxon>Lactobacillaceae</taxon>
        <taxon>Limosilactobacillus</taxon>
    </lineage>
</organism>
<feature type="transmembrane region" description="Helical" evidence="8">
    <location>
        <begin position="40"/>
        <end position="58"/>
    </location>
</feature>
<feature type="transmembrane region" description="Helical" evidence="8">
    <location>
        <begin position="157"/>
        <end position="175"/>
    </location>
</feature>
<keyword evidence="4" id="KW-0997">Cell inner membrane</keyword>
<dbReference type="Proteomes" id="UP000050973">
    <property type="component" value="Unassembled WGS sequence"/>
</dbReference>